<comment type="caution">
    <text evidence="1">The sequence shown here is derived from an EMBL/GenBank/DDBJ whole genome shotgun (WGS) entry which is preliminary data.</text>
</comment>
<name>A0A0F9S3N6_9ZZZZ</name>
<evidence type="ECO:0000313" key="1">
    <source>
        <dbReference type="EMBL" id="KKN31711.1"/>
    </source>
</evidence>
<dbReference type="AlphaFoldDB" id="A0A0F9S3N6"/>
<proteinExistence type="predicted"/>
<protein>
    <submittedName>
        <fullName evidence="1">Uncharacterized protein</fullName>
    </submittedName>
</protein>
<organism evidence="1">
    <name type="scientific">marine sediment metagenome</name>
    <dbReference type="NCBI Taxonomy" id="412755"/>
    <lineage>
        <taxon>unclassified sequences</taxon>
        <taxon>metagenomes</taxon>
        <taxon>ecological metagenomes</taxon>
    </lineage>
</organism>
<reference evidence="1" key="1">
    <citation type="journal article" date="2015" name="Nature">
        <title>Complex archaea that bridge the gap between prokaryotes and eukaryotes.</title>
        <authorList>
            <person name="Spang A."/>
            <person name="Saw J.H."/>
            <person name="Jorgensen S.L."/>
            <person name="Zaremba-Niedzwiedzka K."/>
            <person name="Martijn J."/>
            <person name="Lind A.E."/>
            <person name="van Eijk R."/>
            <person name="Schleper C."/>
            <person name="Guy L."/>
            <person name="Ettema T.J."/>
        </authorList>
    </citation>
    <scope>NUCLEOTIDE SEQUENCE</scope>
</reference>
<dbReference type="EMBL" id="LAZR01002308">
    <property type="protein sequence ID" value="KKN31711.1"/>
    <property type="molecule type" value="Genomic_DNA"/>
</dbReference>
<gene>
    <name evidence="1" type="ORF">LCGC14_0821340</name>
</gene>
<sequence>MEVSEKELRKLLNAAWDKGEEFGGLEDYYKPTRPDRRYRDVSKIIKEAEKAKGEQP</sequence>
<accession>A0A0F9S3N6</accession>